<dbReference type="AlphaFoldDB" id="A0A0F9KHR0"/>
<dbReference type="InterPro" id="IPR025639">
    <property type="entry name" value="DruA"/>
</dbReference>
<comment type="caution">
    <text evidence="1">The sequence shown here is derived from an EMBL/GenBank/DDBJ whole genome shotgun (WGS) entry which is preliminary data.</text>
</comment>
<sequence>MKSIDSLPKTTFSGRRFTRKQLARVQDTVKTFRSLSRNELALTVCEHLDWKNPSGSLKVQSCLSLLDALEDHGVITLPPKRVTKKPVRRIPTFDEHPASPPVEGPLGSVTPISLRVVTTPEERERWKAYLQTYHYLGYKHPFGAHLGYLIVSEPRQQELGCFVFAASAAWALAPRDQWIGWEKKHREKLLPLVLSNDRFLIFPWVEVPNLASHALSLAANQISDDWVCLHGYRPVLMETFVDPTRYSGTCYQAANWEYLGQTQGRGRDDPRHEYLETKKDIYAYPLRSDWRQCLTQGHRKTELVRRYRNDLASSHKRSVGDAFIALWENV</sequence>
<reference evidence="1" key="1">
    <citation type="journal article" date="2015" name="Nature">
        <title>Complex archaea that bridge the gap between prokaryotes and eukaryotes.</title>
        <authorList>
            <person name="Spang A."/>
            <person name="Saw J.H."/>
            <person name="Jorgensen S.L."/>
            <person name="Zaremba-Niedzwiedzka K."/>
            <person name="Martijn J."/>
            <person name="Lind A.E."/>
            <person name="van Eijk R."/>
            <person name="Schleper C."/>
            <person name="Guy L."/>
            <person name="Ettema T.J."/>
        </authorList>
    </citation>
    <scope>NUCLEOTIDE SEQUENCE</scope>
</reference>
<protein>
    <submittedName>
        <fullName evidence="1">Uncharacterized protein</fullName>
    </submittedName>
</protein>
<accession>A0A0F9KHR0</accession>
<feature type="non-terminal residue" evidence="1">
    <location>
        <position position="330"/>
    </location>
</feature>
<name>A0A0F9KHR0_9ZZZZ</name>
<proteinExistence type="predicted"/>
<organism evidence="1">
    <name type="scientific">marine sediment metagenome</name>
    <dbReference type="NCBI Taxonomy" id="412755"/>
    <lineage>
        <taxon>unclassified sequences</taxon>
        <taxon>metagenomes</taxon>
        <taxon>ecological metagenomes</taxon>
    </lineage>
</organism>
<evidence type="ECO:0000313" key="1">
    <source>
        <dbReference type="EMBL" id="KKM14865.1"/>
    </source>
</evidence>
<dbReference type="EMBL" id="LAZR01015048">
    <property type="protein sequence ID" value="KKM14865.1"/>
    <property type="molecule type" value="Genomic_DNA"/>
</dbReference>
<gene>
    <name evidence="1" type="ORF">LCGC14_1701840</name>
</gene>
<dbReference type="Pfam" id="PF14236">
    <property type="entry name" value="DruA"/>
    <property type="match status" value="1"/>
</dbReference>